<accession>A0A8E2EZZ2</accession>
<evidence type="ECO:0000259" key="1">
    <source>
        <dbReference type="Pfam" id="PF06985"/>
    </source>
</evidence>
<dbReference type="Proteomes" id="UP000250140">
    <property type="component" value="Unassembled WGS sequence"/>
</dbReference>
<organism evidence="2 3">
    <name type="scientific">Glonium stellatum</name>
    <dbReference type="NCBI Taxonomy" id="574774"/>
    <lineage>
        <taxon>Eukaryota</taxon>
        <taxon>Fungi</taxon>
        <taxon>Dikarya</taxon>
        <taxon>Ascomycota</taxon>
        <taxon>Pezizomycotina</taxon>
        <taxon>Dothideomycetes</taxon>
        <taxon>Pleosporomycetidae</taxon>
        <taxon>Gloniales</taxon>
        <taxon>Gloniaceae</taxon>
        <taxon>Glonium</taxon>
    </lineage>
</organism>
<keyword evidence="3" id="KW-1185">Reference proteome</keyword>
<sequence length="300" mass="34255">PTRVLDVSGEGPDIILYETESESAHYACLSHCWGASQIIQTTEESLESFKERIIISELSRTFQDAVQIVRQLGIKYLWIDSLCIIQDSPKDWERESARMASVYANSLVTIAATKSASGDGGCFSFNPDTIIQGLTKDKLPYMTYARQKILHWYQPHTPLLGRGWVYQERLLSPRIVHFGNQELPRECMEETTCQCSGINDYAAGTLDRYEDVTISLAKIWHRMVREYSFLKLTRPSDKLTALSGLAAQMQSNRQAKYIAGLWEDTLLSDLLWFQLYALNPPHISRHPSWSWASVNGRIHF</sequence>
<dbReference type="PANTHER" id="PTHR33112:SF9">
    <property type="entry name" value="HETEROKARYON INCOMPATIBILITY DOMAIN-CONTAINING PROTEIN"/>
    <property type="match status" value="1"/>
</dbReference>
<dbReference type="InterPro" id="IPR010730">
    <property type="entry name" value="HET"/>
</dbReference>
<dbReference type="PANTHER" id="PTHR33112">
    <property type="entry name" value="DOMAIN PROTEIN, PUTATIVE-RELATED"/>
    <property type="match status" value="1"/>
</dbReference>
<name>A0A8E2EZZ2_9PEZI</name>
<feature type="domain" description="Heterokaryon incompatibility" evidence="1">
    <location>
        <begin position="26"/>
        <end position="168"/>
    </location>
</feature>
<dbReference type="Pfam" id="PF06985">
    <property type="entry name" value="HET"/>
    <property type="match status" value="1"/>
</dbReference>
<gene>
    <name evidence="2" type="ORF">AOQ84DRAFT_274632</name>
</gene>
<feature type="non-terminal residue" evidence="2">
    <location>
        <position position="1"/>
    </location>
</feature>
<dbReference type="EMBL" id="KV749795">
    <property type="protein sequence ID" value="OCL07733.1"/>
    <property type="molecule type" value="Genomic_DNA"/>
</dbReference>
<proteinExistence type="predicted"/>
<evidence type="ECO:0000313" key="2">
    <source>
        <dbReference type="EMBL" id="OCL07733.1"/>
    </source>
</evidence>
<dbReference type="OrthoDB" id="5362512at2759"/>
<feature type="non-terminal residue" evidence="2">
    <location>
        <position position="300"/>
    </location>
</feature>
<protein>
    <submittedName>
        <fullName evidence="2">HET-domain-containing protein</fullName>
    </submittedName>
</protein>
<reference evidence="2 3" key="1">
    <citation type="journal article" date="2016" name="Nat. Commun.">
        <title>Ectomycorrhizal ecology is imprinted in the genome of the dominant symbiotic fungus Cenococcum geophilum.</title>
        <authorList>
            <consortium name="DOE Joint Genome Institute"/>
            <person name="Peter M."/>
            <person name="Kohler A."/>
            <person name="Ohm R.A."/>
            <person name="Kuo A."/>
            <person name="Krutzmann J."/>
            <person name="Morin E."/>
            <person name="Arend M."/>
            <person name="Barry K.W."/>
            <person name="Binder M."/>
            <person name="Choi C."/>
            <person name="Clum A."/>
            <person name="Copeland A."/>
            <person name="Grisel N."/>
            <person name="Haridas S."/>
            <person name="Kipfer T."/>
            <person name="LaButti K."/>
            <person name="Lindquist E."/>
            <person name="Lipzen A."/>
            <person name="Maire R."/>
            <person name="Meier B."/>
            <person name="Mihaltcheva S."/>
            <person name="Molinier V."/>
            <person name="Murat C."/>
            <person name="Poggeler S."/>
            <person name="Quandt C.A."/>
            <person name="Sperisen C."/>
            <person name="Tritt A."/>
            <person name="Tisserant E."/>
            <person name="Crous P.W."/>
            <person name="Henrissat B."/>
            <person name="Nehls U."/>
            <person name="Egli S."/>
            <person name="Spatafora J.W."/>
            <person name="Grigoriev I.V."/>
            <person name="Martin F.M."/>
        </authorList>
    </citation>
    <scope>NUCLEOTIDE SEQUENCE [LARGE SCALE GENOMIC DNA]</scope>
    <source>
        <strain evidence="2 3">CBS 207.34</strain>
    </source>
</reference>
<dbReference type="AlphaFoldDB" id="A0A8E2EZZ2"/>
<evidence type="ECO:0000313" key="3">
    <source>
        <dbReference type="Proteomes" id="UP000250140"/>
    </source>
</evidence>